<proteinExistence type="predicted"/>
<dbReference type="SUPFAM" id="SSF52833">
    <property type="entry name" value="Thioredoxin-like"/>
    <property type="match status" value="1"/>
</dbReference>
<evidence type="ECO:0000313" key="2">
    <source>
        <dbReference type="Proteomes" id="UP000318080"/>
    </source>
</evidence>
<dbReference type="AlphaFoldDB" id="A0A540R6N2"/>
<dbReference type="Gene3D" id="3.40.30.10">
    <property type="entry name" value="Glutaredoxin"/>
    <property type="match status" value="1"/>
</dbReference>
<reference evidence="1 2" key="1">
    <citation type="submission" date="2019-06" db="EMBL/GenBank/DDBJ databases">
        <title>Draft genome of C. phoceense Strain 272.</title>
        <authorList>
            <person name="Pacheco L.G.C."/>
            <person name="Barberis C.M."/>
            <person name="Almuzara M.N."/>
            <person name="Traglia G.M."/>
            <person name="Santos C.S."/>
            <person name="Rocha D.J.P.G."/>
            <person name="Aguiar E.R.G.R."/>
            <person name="Vay C.A."/>
        </authorList>
    </citation>
    <scope>NUCLEOTIDE SEQUENCE [LARGE SCALE GENOMIC DNA]</scope>
    <source>
        <strain evidence="1 2">272</strain>
    </source>
</reference>
<organism evidence="1 2">
    <name type="scientific">Corynebacterium phoceense</name>
    <dbReference type="NCBI Taxonomy" id="1686286"/>
    <lineage>
        <taxon>Bacteria</taxon>
        <taxon>Bacillati</taxon>
        <taxon>Actinomycetota</taxon>
        <taxon>Actinomycetes</taxon>
        <taxon>Mycobacteriales</taxon>
        <taxon>Corynebacteriaceae</taxon>
        <taxon>Corynebacterium</taxon>
    </lineage>
</organism>
<sequence>MGAHFKPMKDSGFAGKRLVLSIFPLIDTEACSSSVRELNERAACMEVYIESPAVRAGAFLLGGEY</sequence>
<dbReference type="Proteomes" id="UP000318080">
    <property type="component" value="Unassembled WGS sequence"/>
</dbReference>
<dbReference type="RefSeq" id="WP_181734600.1">
    <property type="nucleotide sequence ID" value="NZ_VHIR01000009.1"/>
</dbReference>
<name>A0A540R6N2_9CORY</name>
<accession>A0A540R6N2</accession>
<evidence type="ECO:0000313" key="1">
    <source>
        <dbReference type="EMBL" id="TQE43383.1"/>
    </source>
</evidence>
<dbReference type="EMBL" id="VHIR01000009">
    <property type="protein sequence ID" value="TQE43383.1"/>
    <property type="molecule type" value="Genomic_DNA"/>
</dbReference>
<keyword evidence="2" id="KW-1185">Reference proteome</keyword>
<gene>
    <name evidence="1" type="ORF">EJK80_07500</name>
</gene>
<comment type="caution">
    <text evidence="1">The sequence shown here is derived from an EMBL/GenBank/DDBJ whole genome shotgun (WGS) entry which is preliminary data.</text>
</comment>
<dbReference type="InterPro" id="IPR036249">
    <property type="entry name" value="Thioredoxin-like_sf"/>
</dbReference>
<protein>
    <submittedName>
        <fullName evidence="1">Uncharacterized protein</fullName>
    </submittedName>
</protein>